<reference evidence="2 3" key="1">
    <citation type="submission" date="2019-12" db="EMBL/GenBank/DDBJ databases">
        <title>Genomic-based taxomic classification of the family Erythrobacteraceae.</title>
        <authorList>
            <person name="Xu L."/>
        </authorList>
    </citation>
    <scope>NUCLEOTIDE SEQUENCE [LARGE SCALE GENOMIC DNA]</scope>
    <source>
        <strain evidence="2 3">JCM 16677</strain>
    </source>
</reference>
<dbReference type="GO" id="GO:0046686">
    <property type="term" value="P:response to cadmium ion"/>
    <property type="evidence" value="ECO:0007669"/>
    <property type="project" value="TreeGrafter"/>
</dbReference>
<keyword evidence="2" id="KW-0223">Dioxygenase</keyword>
<dbReference type="InterPro" id="IPR029068">
    <property type="entry name" value="Glyas_Bleomycin-R_OHBP_Dase"/>
</dbReference>
<protein>
    <submittedName>
        <fullName evidence="2">Glyoxalase/bleomycin resistance/dioxygenase family protein</fullName>
    </submittedName>
</protein>
<dbReference type="InterPro" id="IPR004360">
    <property type="entry name" value="Glyas_Fos-R_dOase_dom"/>
</dbReference>
<dbReference type="OrthoDB" id="9789608at2"/>
<evidence type="ECO:0000313" key="3">
    <source>
        <dbReference type="Proteomes" id="UP000446786"/>
    </source>
</evidence>
<dbReference type="SUPFAM" id="SSF54593">
    <property type="entry name" value="Glyoxalase/Bleomycin resistance protein/Dihydroxybiphenyl dioxygenase"/>
    <property type="match status" value="1"/>
</dbReference>
<organism evidence="2 3">
    <name type="scientific">Parerythrobacter jejuensis</name>
    <dbReference type="NCBI Taxonomy" id="795812"/>
    <lineage>
        <taxon>Bacteria</taxon>
        <taxon>Pseudomonadati</taxon>
        <taxon>Pseudomonadota</taxon>
        <taxon>Alphaproteobacteria</taxon>
        <taxon>Sphingomonadales</taxon>
        <taxon>Erythrobacteraceae</taxon>
        <taxon>Parerythrobacter</taxon>
    </lineage>
</organism>
<dbReference type="PANTHER" id="PTHR41294">
    <property type="entry name" value="CADMIUM-INDUCED PROTEIN CADI"/>
    <property type="match status" value="1"/>
</dbReference>
<evidence type="ECO:0000313" key="2">
    <source>
        <dbReference type="EMBL" id="MXP31952.1"/>
    </source>
</evidence>
<dbReference type="Proteomes" id="UP000446786">
    <property type="component" value="Unassembled WGS sequence"/>
</dbReference>
<gene>
    <name evidence="2" type="ORF">GRI94_08965</name>
</gene>
<feature type="domain" description="VOC" evidence="1">
    <location>
        <begin position="2"/>
        <end position="116"/>
    </location>
</feature>
<comment type="caution">
    <text evidence="2">The sequence shown here is derived from an EMBL/GenBank/DDBJ whole genome shotgun (WGS) entry which is preliminary data.</text>
</comment>
<dbReference type="PROSITE" id="PS51819">
    <property type="entry name" value="VOC"/>
    <property type="match status" value="1"/>
</dbReference>
<dbReference type="InterPro" id="IPR052393">
    <property type="entry name" value="Cadmium-induced_rsp"/>
</dbReference>
<evidence type="ECO:0000259" key="1">
    <source>
        <dbReference type="PROSITE" id="PS51819"/>
    </source>
</evidence>
<dbReference type="GO" id="GO:0051213">
    <property type="term" value="F:dioxygenase activity"/>
    <property type="evidence" value="ECO:0007669"/>
    <property type="project" value="UniProtKB-KW"/>
</dbReference>
<dbReference type="EMBL" id="WTYE01000001">
    <property type="protein sequence ID" value="MXP31952.1"/>
    <property type="molecule type" value="Genomic_DNA"/>
</dbReference>
<dbReference type="PANTHER" id="PTHR41294:SF1">
    <property type="entry name" value="CADMIUM-INDUCED PROTEIN CADI"/>
    <property type="match status" value="1"/>
</dbReference>
<dbReference type="AlphaFoldDB" id="A0A845AMD7"/>
<keyword evidence="3" id="KW-1185">Reference proteome</keyword>
<name>A0A845AMD7_9SPHN</name>
<dbReference type="RefSeq" id="WP_160779341.1">
    <property type="nucleotide sequence ID" value="NZ_BAAAZF010000001.1"/>
</dbReference>
<sequence length="134" mass="15186">MKRFHLNLRVEDLAASEKFYTAFFGQAPTVDRSDYKKWMLDDPFINFSIEPSMGKTGIAHVGIQASSENELAAVYDRIADADAPTFKEGETQCCYAHSFKNWTRDPDGIVWEAFFTDGQRRDYGEMPDVAGLEA</sequence>
<dbReference type="InterPro" id="IPR037523">
    <property type="entry name" value="VOC_core"/>
</dbReference>
<dbReference type="Gene3D" id="3.10.180.10">
    <property type="entry name" value="2,3-Dihydroxybiphenyl 1,2-Dioxygenase, domain 1"/>
    <property type="match status" value="1"/>
</dbReference>
<accession>A0A845AMD7</accession>
<dbReference type="Pfam" id="PF00903">
    <property type="entry name" value="Glyoxalase"/>
    <property type="match status" value="1"/>
</dbReference>
<proteinExistence type="predicted"/>
<keyword evidence="2" id="KW-0560">Oxidoreductase</keyword>